<sequence length="102" mass="11498">MLPEPLLWRRLTADELSSVYETEMCRDFPPGERKPLAMILDAEARGRAHSWGVYAGERLAAYLLMVRPEGCPVSHLDYFAVLPQYRQGGLGGRLLARLPAQE</sequence>
<evidence type="ECO:0000259" key="1">
    <source>
        <dbReference type="PROSITE" id="PS51186"/>
    </source>
</evidence>
<organism evidence="2 3">
    <name type="scientific">Candidatus Faecalibacterium intestinavium</name>
    <dbReference type="NCBI Taxonomy" id="2838580"/>
    <lineage>
        <taxon>Bacteria</taxon>
        <taxon>Bacillati</taxon>
        <taxon>Bacillota</taxon>
        <taxon>Clostridia</taxon>
        <taxon>Eubacteriales</taxon>
        <taxon>Oscillospiraceae</taxon>
        <taxon>Faecalibacterium</taxon>
    </lineage>
</organism>
<evidence type="ECO:0000313" key="3">
    <source>
        <dbReference type="Proteomes" id="UP000824178"/>
    </source>
</evidence>
<dbReference type="Gene3D" id="3.40.630.30">
    <property type="match status" value="1"/>
</dbReference>
<dbReference type="AlphaFoldDB" id="A0A9E2KJX8"/>
<feature type="domain" description="N-acetyltransferase" evidence="1">
    <location>
        <begin position="6"/>
        <end position="102"/>
    </location>
</feature>
<dbReference type="EMBL" id="JAHLFH010000039">
    <property type="protein sequence ID" value="MBU3819168.1"/>
    <property type="molecule type" value="Genomic_DNA"/>
</dbReference>
<proteinExistence type="predicted"/>
<evidence type="ECO:0000313" key="2">
    <source>
        <dbReference type="EMBL" id="MBU3819168.1"/>
    </source>
</evidence>
<protein>
    <submittedName>
        <fullName evidence="2">GNAT family N-acetyltransferase</fullName>
    </submittedName>
</protein>
<dbReference type="InterPro" id="IPR016181">
    <property type="entry name" value="Acyl_CoA_acyltransferase"/>
</dbReference>
<dbReference type="SUPFAM" id="SSF55729">
    <property type="entry name" value="Acyl-CoA N-acyltransferases (Nat)"/>
    <property type="match status" value="1"/>
</dbReference>
<reference evidence="2" key="1">
    <citation type="journal article" date="2021" name="PeerJ">
        <title>Extensive microbial diversity within the chicken gut microbiome revealed by metagenomics and culture.</title>
        <authorList>
            <person name="Gilroy R."/>
            <person name="Ravi A."/>
            <person name="Getino M."/>
            <person name="Pursley I."/>
            <person name="Horton D.L."/>
            <person name="Alikhan N.F."/>
            <person name="Baker D."/>
            <person name="Gharbi K."/>
            <person name="Hall N."/>
            <person name="Watson M."/>
            <person name="Adriaenssens E.M."/>
            <person name="Foster-Nyarko E."/>
            <person name="Jarju S."/>
            <person name="Secka A."/>
            <person name="Antonio M."/>
            <person name="Oren A."/>
            <person name="Chaudhuri R.R."/>
            <person name="La Ragione R."/>
            <person name="Hildebrand F."/>
            <person name="Pallen M.J."/>
        </authorList>
    </citation>
    <scope>NUCLEOTIDE SEQUENCE</scope>
    <source>
        <strain evidence="2">742</strain>
    </source>
</reference>
<reference evidence="2" key="2">
    <citation type="submission" date="2021-04" db="EMBL/GenBank/DDBJ databases">
        <authorList>
            <person name="Gilroy R."/>
        </authorList>
    </citation>
    <scope>NUCLEOTIDE SEQUENCE</scope>
    <source>
        <strain evidence="2">742</strain>
    </source>
</reference>
<comment type="caution">
    <text evidence="2">The sequence shown here is derived from an EMBL/GenBank/DDBJ whole genome shotgun (WGS) entry which is preliminary data.</text>
</comment>
<feature type="non-terminal residue" evidence="2">
    <location>
        <position position="102"/>
    </location>
</feature>
<dbReference type="Proteomes" id="UP000824178">
    <property type="component" value="Unassembled WGS sequence"/>
</dbReference>
<dbReference type="PROSITE" id="PS51186">
    <property type="entry name" value="GNAT"/>
    <property type="match status" value="1"/>
</dbReference>
<dbReference type="InterPro" id="IPR000182">
    <property type="entry name" value="GNAT_dom"/>
</dbReference>
<name>A0A9E2KJX8_9FIRM</name>
<gene>
    <name evidence="2" type="ORF">H9864_02160</name>
</gene>
<dbReference type="CDD" id="cd04301">
    <property type="entry name" value="NAT_SF"/>
    <property type="match status" value="1"/>
</dbReference>
<dbReference type="Pfam" id="PF00583">
    <property type="entry name" value="Acetyltransf_1"/>
    <property type="match status" value="1"/>
</dbReference>
<accession>A0A9E2KJX8</accession>
<dbReference type="GO" id="GO:0016747">
    <property type="term" value="F:acyltransferase activity, transferring groups other than amino-acyl groups"/>
    <property type="evidence" value="ECO:0007669"/>
    <property type="project" value="InterPro"/>
</dbReference>